<evidence type="ECO:0000256" key="4">
    <source>
        <dbReference type="ARBA" id="ARBA00048988"/>
    </source>
</evidence>
<organism evidence="6 7">
    <name type="scientific">Candidatus Marsarchaeota G1 archaeon OSP_D</name>
    <dbReference type="NCBI Taxonomy" id="1978155"/>
    <lineage>
        <taxon>Archaea</taxon>
        <taxon>Candidatus Marsarchaeota</taxon>
        <taxon>Candidatus Marsarchaeota group 1</taxon>
    </lineage>
</organism>
<dbReference type="GO" id="GO:0043139">
    <property type="term" value="F:5'-3' DNA helicase activity"/>
    <property type="evidence" value="ECO:0007669"/>
    <property type="project" value="UniProtKB-EC"/>
</dbReference>
<reference evidence="6 7" key="1">
    <citation type="submission" date="2017-04" db="EMBL/GenBank/DDBJ databases">
        <title>Novel microbial lineages endemic to geothermal iron-oxide mats fill important gaps in the evolutionary history of Archaea.</title>
        <authorList>
            <person name="Jay Z.J."/>
            <person name="Beam J.P."/>
            <person name="Dlakic M."/>
            <person name="Rusch D.B."/>
            <person name="Kozubal M.A."/>
            <person name="Inskeep W.P."/>
        </authorList>
    </citation>
    <scope>NUCLEOTIDE SEQUENCE [LARGE SCALE GENOMIC DNA]</scope>
    <source>
        <strain evidence="6">OSP_D</strain>
    </source>
</reference>
<comment type="similarity">
    <text evidence="1">Belongs to the HerA family.</text>
</comment>
<comment type="caution">
    <text evidence="6">The sequence shown here is derived from an EMBL/GenBank/DDBJ whole genome shotgun (WGS) entry which is preliminary data.</text>
</comment>
<gene>
    <name evidence="6" type="ORF">B9Q01_02470</name>
</gene>
<dbReference type="SUPFAM" id="SSF52540">
    <property type="entry name" value="P-loop containing nucleoside triphosphate hydrolases"/>
    <property type="match status" value="1"/>
</dbReference>
<sequence>MAGKTLEKALTDFGGKLLGRLERIESTTIEFERYKSTHKVAVCSLAYNSDVINRLNEGLIFAVPNFKSNELQKRYTLFELVDYSPVHFGASAVQADTLPEIRKEIFEKVKSEWFTESKVAYIRVRGNPVDYDLVVTDQDYWFEETWSYPLIGGEVMFLTKESMFRFINSSLPENSPVIGQLLSQEGVEVRLDVSKLVEHHFGVFAYTGGGKSNLVSHLVRTVLKTSPSCKVVIFDVAGEYTVNLADLMLSDQICGQLILDENISEAEQLMMRLTMPKSLSLQQNRLKRFSEILLLKNRVSCLKSFERVNLDSLERVTYNDVIQTIAEKIEYYTEKSVAGKIALQAILLKLHEFMRQKGLAAESSVGKELNEFVGSLNSGSWSQRGVQNLIDELSFVAQSVSVSSKKETPHESSEHEMIRSLNRESGPRLYVFSFTDVARLRRFTASVCQKVLHSRKSMFTRTPTLLFVFDEAQEVIPKDAREEDGTKFSSFAVEQLLRQGRKYGVGGAIATQRLAYLNTNVLQQLHTYFVGTLPRPYDRTTISDQFALDPAIVDRTLSLRAGEWLLSSYGATGVRNLPMFIRTPNNESVIIETLKSISA</sequence>
<feature type="domain" description="Helicase HerA central" evidence="5">
    <location>
        <begin position="178"/>
        <end position="371"/>
    </location>
</feature>
<comment type="catalytic activity">
    <reaction evidence="3">
        <text>ATP + H2O = ADP + phosphate + H(+)</text>
        <dbReference type="Rhea" id="RHEA:13065"/>
        <dbReference type="ChEBI" id="CHEBI:15377"/>
        <dbReference type="ChEBI" id="CHEBI:15378"/>
        <dbReference type="ChEBI" id="CHEBI:30616"/>
        <dbReference type="ChEBI" id="CHEBI:43474"/>
        <dbReference type="ChEBI" id="CHEBI:456216"/>
        <dbReference type="EC" id="5.6.2.3"/>
    </reaction>
</comment>
<name>A0A2R6ACD9_9ARCH</name>
<protein>
    <recommendedName>
        <fullName evidence="5">Helicase HerA central domain-containing protein</fullName>
    </recommendedName>
</protein>
<comment type="catalytic activity">
    <reaction evidence="4">
        <text>ATP + H2O = ADP + phosphate + H(+)</text>
        <dbReference type="Rhea" id="RHEA:13065"/>
        <dbReference type="ChEBI" id="CHEBI:15377"/>
        <dbReference type="ChEBI" id="CHEBI:15378"/>
        <dbReference type="ChEBI" id="CHEBI:30616"/>
        <dbReference type="ChEBI" id="CHEBI:43474"/>
        <dbReference type="ChEBI" id="CHEBI:456216"/>
        <dbReference type="EC" id="5.6.2.4"/>
    </reaction>
</comment>
<dbReference type="EMBL" id="NEXC01000009">
    <property type="protein sequence ID" value="PSN84019.1"/>
    <property type="molecule type" value="Genomic_DNA"/>
</dbReference>
<dbReference type="InterPro" id="IPR027417">
    <property type="entry name" value="P-loop_NTPase"/>
</dbReference>
<proteinExistence type="inferred from homology"/>
<dbReference type="Proteomes" id="UP000240880">
    <property type="component" value="Unassembled WGS sequence"/>
</dbReference>
<evidence type="ECO:0000256" key="1">
    <source>
        <dbReference type="ARBA" id="ARBA00007816"/>
    </source>
</evidence>
<comment type="catalytic activity">
    <reaction evidence="2">
        <text>Couples ATP hydrolysis with the unwinding of duplex DNA by translocating in the 3'-5' direction.</text>
        <dbReference type="EC" id="5.6.2.4"/>
    </reaction>
</comment>
<dbReference type="InterPro" id="IPR002789">
    <property type="entry name" value="HerA_central"/>
</dbReference>
<dbReference type="PANTHER" id="PTHR42957">
    <property type="entry name" value="HELICASE MJ1565-RELATED"/>
    <property type="match status" value="1"/>
</dbReference>
<dbReference type="Gene3D" id="3.40.50.300">
    <property type="entry name" value="P-loop containing nucleotide triphosphate hydrolases"/>
    <property type="match status" value="2"/>
</dbReference>
<dbReference type="InterPro" id="IPR008571">
    <property type="entry name" value="HerA-like"/>
</dbReference>
<accession>A0A2R6ACD9</accession>
<evidence type="ECO:0000259" key="5">
    <source>
        <dbReference type="Pfam" id="PF01935"/>
    </source>
</evidence>
<dbReference type="PANTHER" id="PTHR42957:SF1">
    <property type="entry name" value="HELICASE MJ1565-RELATED"/>
    <property type="match status" value="1"/>
</dbReference>
<dbReference type="GO" id="GO:0043138">
    <property type="term" value="F:3'-5' DNA helicase activity"/>
    <property type="evidence" value="ECO:0007669"/>
    <property type="project" value="UniProtKB-EC"/>
</dbReference>
<dbReference type="AlphaFoldDB" id="A0A2R6ACD9"/>
<evidence type="ECO:0000313" key="6">
    <source>
        <dbReference type="EMBL" id="PSN84019.1"/>
    </source>
</evidence>
<evidence type="ECO:0000313" key="7">
    <source>
        <dbReference type="Proteomes" id="UP000240880"/>
    </source>
</evidence>
<dbReference type="Pfam" id="PF01935">
    <property type="entry name" value="DUF87"/>
    <property type="match status" value="1"/>
</dbReference>
<evidence type="ECO:0000256" key="2">
    <source>
        <dbReference type="ARBA" id="ARBA00034617"/>
    </source>
</evidence>
<evidence type="ECO:0000256" key="3">
    <source>
        <dbReference type="ARBA" id="ARBA00048954"/>
    </source>
</evidence>